<sequence>MRILTATVEEEEEEEEEEFDWKVEEGSFITEKSNKLLRRECNKRRGSPFRF</sequence>
<comment type="caution">
    <text evidence="1">The sequence shown here is derived from an EMBL/GenBank/DDBJ whole genome shotgun (WGS) entry which is preliminary data.</text>
</comment>
<dbReference type="Proteomes" id="UP001177670">
    <property type="component" value="Unassembled WGS sequence"/>
</dbReference>
<accession>A0AA40KU39</accession>
<dbReference type="EMBL" id="JAHYIQ010000004">
    <property type="protein sequence ID" value="KAK1132871.1"/>
    <property type="molecule type" value="Genomic_DNA"/>
</dbReference>
<evidence type="ECO:0000313" key="2">
    <source>
        <dbReference type="Proteomes" id="UP001177670"/>
    </source>
</evidence>
<proteinExistence type="predicted"/>
<name>A0AA40KU39_9HYME</name>
<protein>
    <submittedName>
        <fullName evidence="1">Uncharacterized protein</fullName>
    </submittedName>
</protein>
<dbReference type="AlphaFoldDB" id="A0AA40KU39"/>
<reference evidence="1" key="1">
    <citation type="submission" date="2021-10" db="EMBL/GenBank/DDBJ databases">
        <title>Melipona bicolor Genome sequencing and assembly.</title>
        <authorList>
            <person name="Araujo N.S."/>
            <person name="Arias M.C."/>
        </authorList>
    </citation>
    <scope>NUCLEOTIDE SEQUENCE</scope>
    <source>
        <strain evidence="1">USP_2M_L1-L4_2017</strain>
        <tissue evidence="1">Whole body</tissue>
    </source>
</reference>
<organism evidence="1 2">
    <name type="scientific">Melipona bicolor</name>
    <dbReference type="NCBI Taxonomy" id="60889"/>
    <lineage>
        <taxon>Eukaryota</taxon>
        <taxon>Metazoa</taxon>
        <taxon>Ecdysozoa</taxon>
        <taxon>Arthropoda</taxon>
        <taxon>Hexapoda</taxon>
        <taxon>Insecta</taxon>
        <taxon>Pterygota</taxon>
        <taxon>Neoptera</taxon>
        <taxon>Endopterygota</taxon>
        <taxon>Hymenoptera</taxon>
        <taxon>Apocrita</taxon>
        <taxon>Aculeata</taxon>
        <taxon>Apoidea</taxon>
        <taxon>Anthophila</taxon>
        <taxon>Apidae</taxon>
        <taxon>Melipona</taxon>
    </lineage>
</organism>
<gene>
    <name evidence="1" type="ORF">K0M31_014239</name>
</gene>
<keyword evidence="2" id="KW-1185">Reference proteome</keyword>
<evidence type="ECO:0000313" key="1">
    <source>
        <dbReference type="EMBL" id="KAK1132871.1"/>
    </source>
</evidence>